<dbReference type="EMBL" id="JBHSQK010000017">
    <property type="protein sequence ID" value="MFC5948385.1"/>
    <property type="molecule type" value="Genomic_DNA"/>
</dbReference>
<feature type="region of interest" description="Disordered" evidence="1">
    <location>
        <begin position="26"/>
        <end position="47"/>
    </location>
</feature>
<feature type="compositionally biased region" description="Basic and acidic residues" evidence="1">
    <location>
        <begin position="26"/>
        <end position="46"/>
    </location>
</feature>
<gene>
    <name evidence="2" type="ORF">ACFQH9_08885</name>
</gene>
<sequence>MFRRVREARRFVSQSIVLGYGYRDHGDRVPVEEDRSGEPQGDRSDPHLAAMRINEELTFSAPEGIALRYGLFHGGDLAALRPSSPPAGCRSAPGA</sequence>
<dbReference type="Proteomes" id="UP001596119">
    <property type="component" value="Unassembled WGS sequence"/>
</dbReference>
<comment type="caution">
    <text evidence="2">The sequence shown here is derived from an EMBL/GenBank/DDBJ whole genome shotgun (WGS) entry which is preliminary data.</text>
</comment>
<dbReference type="RefSeq" id="WP_379565440.1">
    <property type="nucleotide sequence ID" value="NZ_JBHSQK010000017.1"/>
</dbReference>
<reference evidence="3" key="1">
    <citation type="journal article" date="2019" name="Int. J. Syst. Evol. Microbiol.">
        <title>The Global Catalogue of Microorganisms (GCM) 10K type strain sequencing project: providing services to taxonomists for standard genome sequencing and annotation.</title>
        <authorList>
            <consortium name="The Broad Institute Genomics Platform"/>
            <consortium name="The Broad Institute Genome Sequencing Center for Infectious Disease"/>
            <person name="Wu L."/>
            <person name="Ma J."/>
        </authorList>
    </citation>
    <scope>NUCLEOTIDE SEQUENCE [LARGE SCALE GENOMIC DNA]</scope>
    <source>
        <strain evidence="3">CGMCC 4.7397</strain>
    </source>
</reference>
<evidence type="ECO:0000256" key="1">
    <source>
        <dbReference type="SAM" id="MobiDB-lite"/>
    </source>
</evidence>
<evidence type="ECO:0000313" key="3">
    <source>
        <dbReference type="Proteomes" id="UP001596119"/>
    </source>
</evidence>
<accession>A0ABW1I4R1</accession>
<evidence type="ECO:0000313" key="2">
    <source>
        <dbReference type="EMBL" id="MFC5948385.1"/>
    </source>
</evidence>
<name>A0ABW1I4R1_9PSEU</name>
<keyword evidence="3" id="KW-1185">Reference proteome</keyword>
<proteinExistence type="predicted"/>
<organism evidence="2 3">
    <name type="scientific">Pseudonocardia lutea</name>
    <dbReference type="NCBI Taxonomy" id="2172015"/>
    <lineage>
        <taxon>Bacteria</taxon>
        <taxon>Bacillati</taxon>
        <taxon>Actinomycetota</taxon>
        <taxon>Actinomycetes</taxon>
        <taxon>Pseudonocardiales</taxon>
        <taxon>Pseudonocardiaceae</taxon>
        <taxon>Pseudonocardia</taxon>
    </lineage>
</organism>
<protein>
    <submittedName>
        <fullName evidence="2">Uncharacterized protein</fullName>
    </submittedName>
</protein>